<comment type="caution">
    <text evidence="2">The sequence shown here is derived from an EMBL/GenBank/DDBJ whole genome shotgun (WGS) entry which is preliminary data.</text>
</comment>
<feature type="compositionally biased region" description="Polar residues" evidence="1">
    <location>
        <begin position="28"/>
        <end position="38"/>
    </location>
</feature>
<feature type="compositionally biased region" description="Basic and acidic residues" evidence="1">
    <location>
        <begin position="68"/>
        <end position="94"/>
    </location>
</feature>
<accession>A0A9W9Q5C0</accession>
<dbReference type="PANTHER" id="PTHR40618:SF1">
    <property type="entry name" value="B-ZIP TRANSCRIPTION FACTOR (EUROFUNG)"/>
    <property type="match status" value="1"/>
</dbReference>
<dbReference type="EMBL" id="JAPZBO010000002">
    <property type="protein sequence ID" value="KAJ5324659.1"/>
    <property type="molecule type" value="Genomic_DNA"/>
</dbReference>
<keyword evidence="3" id="KW-1185">Reference proteome</keyword>
<dbReference type="AlphaFoldDB" id="A0A9W9Q5C0"/>
<organism evidence="2 3">
    <name type="scientific">Penicillium atrosanguineum</name>
    <dbReference type="NCBI Taxonomy" id="1132637"/>
    <lineage>
        <taxon>Eukaryota</taxon>
        <taxon>Fungi</taxon>
        <taxon>Dikarya</taxon>
        <taxon>Ascomycota</taxon>
        <taxon>Pezizomycotina</taxon>
        <taxon>Eurotiomycetes</taxon>
        <taxon>Eurotiomycetidae</taxon>
        <taxon>Eurotiales</taxon>
        <taxon>Aspergillaceae</taxon>
        <taxon>Penicillium</taxon>
    </lineage>
</organism>
<evidence type="ECO:0000313" key="2">
    <source>
        <dbReference type="EMBL" id="KAJ5324659.1"/>
    </source>
</evidence>
<dbReference type="Gene3D" id="1.20.5.170">
    <property type="match status" value="1"/>
</dbReference>
<dbReference type="GO" id="GO:0003700">
    <property type="term" value="F:DNA-binding transcription factor activity"/>
    <property type="evidence" value="ECO:0007669"/>
    <property type="project" value="InterPro"/>
</dbReference>
<evidence type="ECO:0000313" key="3">
    <source>
        <dbReference type="Proteomes" id="UP001147746"/>
    </source>
</evidence>
<reference evidence="2" key="2">
    <citation type="journal article" date="2023" name="IMA Fungus">
        <title>Comparative genomic study of the Penicillium genus elucidates a diverse pangenome and 15 lateral gene transfer events.</title>
        <authorList>
            <person name="Petersen C."/>
            <person name="Sorensen T."/>
            <person name="Nielsen M.R."/>
            <person name="Sondergaard T.E."/>
            <person name="Sorensen J.L."/>
            <person name="Fitzpatrick D.A."/>
            <person name="Frisvad J.C."/>
            <person name="Nielsen K.L."/>
        </authorList>
    </citation>
    <scope>NUCLEOTIDE SEQUENCE</scope>
    <source>
        <strain evidence="2">IBT 21472</strain>
    </source>
</reference>
<dbReference type="SUPFAM" id="SSF57959">
    <property type="entry name" value="Leucine zipper domain"/>
    <property type="match status" value="1"/>
</dbReference>
<dbReference type="InterPro" id="IPR046347">
    <property type="entry name" value="bZIP_sf"/>
</dbReference>
<gene>
    <name evidence="2" type="ORF">N7476_003259</name>
</gene>
<feature type="region of interest" description="Disordered" evidence="1">
    <location>
        <begin position="28"/>
        <end position="102"/>
    </location>
</feature>
<dbReference type="Proteomes" id="UP001147746">
    <property type="component" value="Unassembled WGS sequence"/>
</dbReference>
<sequence length="546" mass="61865">MSDDSRSDHALSETLSARSYLELAQNHIQPEIVNSQSHDTPDSVVSEDPIEPEGNSGPRLRVRAKRPSLKEAKGANESEKPETSEIRDPPVERPMRKRGRPRLETTKDAAAIEGRRLQIRRAQRTYRQKKEATIQGLKTRVDVLEQTLQNVADILGAEQETHALTTVGSQGDSLTRARQLVMAEIHKTRSISGEHSQPDRSLASLRDIFGYHVSRTGRNTENVNTNQYDKTNSRYTRPYARSPSPLLNRLFPPTTIYTYSHQESNLSRRLQRFCLEHTYRWLTDPHADPSLMSRIFGLMPCIQDMPGVRRSIRRTLQSEIGGSLEANKMPFYSLGGAGTHYPRIGADGRPVYPVNFRRPGKILRRLSRILRRGGIQDWDEDWSGDAEPDLQDAIGLTERAMNDKDRLRSLDLEGEWYDCHDVQGYLESHGVMLDGSSLWLEVPATTVGVLYGFSPEGLTSHYYMSSEGTSPIDMNGTEYLNQSTYVLDVECFFDRESGPPSNFPMMHTLTETVLLANFRILGRAPGFKLWNVDAALRTAIHRRPFT</sequence>
<reference evidence="2" key="1">
    <citation type="submission" date="2022-12" db="EMBL/GenBank/DDBJ databases">
        <authorList>
            <person name="Petersen C."/>
        </authorList>
    </citation>
    <scope>NUCLEOTIDE SEQUENCE</scope>
    <source>
        <strain evidence="2">IBT 21472</strain>
    </source>
</reference>
<name>A0A9W9Q5C0_9EURO</name>
<feature type="compositionally biased region" description="Polar residues" evidence="1">
    <location>
        <begin position="218"/>
        <end position="235"/>
    </location>
</feature>
<dbReference type="PANTHER" id="PTHR40618">
    <property type="entry name" value="B-ZIP TRANSCRIPTION FACTOR (EUROFUNG)-RELATED"/>
    <property type="match status" value="1"/>
</dbReference>
<proteinExistence type="predicted"/>
<feature type="region of interest" description="Disordered" evidence="1">
    <location>
        <begin position="218"/>
        <end position="239"/>
    </location>
</feature>
<protein>
    <recommendedName>
        <fullName evidence="4">BZIP domain-containing protein</fullName>
    </recommendedName>
</protein>
<dbReference type="CDD" id="cd14688">
    <property type="entry name" value="bZIP_YAP"/>
    <property type="match status" value="1"/>
</dbReference>
<evidence type="ECO:0000256" key="1">
    <source>
        <dbReference type="SAM" id="MobiDB-lite"/>
    </source>
</evidence>
<evidence type="ECO:0008006" key="4">
    <source>
        <dbReference type="Google" id="ProtNLM"/>
    </source>
</evidence>